<dbReference type="VEuPathDB" id="FungiDB:ZTRI_7.745"/>
<keyword evidence="3" id="KW-1185">Reference proteome</keyword>
<name>F9XF48_ZYMTI</name>
<dbReference type="RefSeq" id="XP_003850976.1">
    <property type="nucleotide sequence ID" value="XM_003850928.1"/>
</dbReference>
<organism evidence="2 3">
    <name type="scientific">Zymoseptoria tritici (strain CBS 115943 / IPO323)</name>
    <name type="common">Speckled leaf blotch fungus</name>
    <name type="synonym">Septoria tritici</name>
    <dbReference type="NCBI Taxonomy" id="336722"/>
    <lineage>
        <taxon>Eukaryota</taxon>
        <taxon>Fungi</taxon>
        <taxon>Dikarya</taxon>
        <taxon>Ascomycota</taxon>
        <taxon>Pezizomycotina</taxon>
        <taxon>Dothideomycetes</taxon>
        <taxon>Dothideomycetidae</taxon>
        <taxon>Mycosphaerellales</taxon>
        <taxon>Mycosphaerellaceae</taxon>
        <taxon>Zymoseptoria</taxon>
    </lineage>
</organism>
<evidence type="ECO:0000313" key="2">
    <source>
        <dbReference type="EMBL" id="EGP85952.1"/>
    </source>
</evidence>
<dbReference type="Proteomes" id="UP000008062">
    <property type="component" value="Chromosome 7"/>
</dbReference>
<gene>
    <name evidence="2" type="ORF">MYCGRDRAFT_94777</name>
</gene>
<feature type="region of interest" description="Disordered" evidence="1">
    <location>
        <begin position="320"/>
        <end position="345"/>
    </location>
</feature>
<dbReference type="EMBL" id="CM001202">
    <property type="protein sequence ID" value="EGP85952.1"/>
    <property type="molecule type" value="Genomic_DNA"/>
</dbReference>
<dbReference type="AlphaFoldDB" id="F9XF48"/>
<dbReference type="GeneID" id="13397623"/>
<dbReference type="InParanoid" id="F9XF48"/>
<proteinExistence type="predicted"/>
<evidence type="ECO:0000256" key="1">
    <source>
        <dbReference type="SAM" id="MobiDB-lite"/>
    </source>
</evidence>
<dbReference type="HOGENOM" id="CLU_804628_0_0_1"/>
<protein>
    <submittedName>
        <fullName evidence="2">Uncharacterized protein</fullName>
    </submittedName>
</protein>
<dbReference type="OrthoDB" id="10531115at2759"/>
<dbReference type="KEGG" id="ztr:MYCGRDRAFT_94777"/>
<evidence type="ECO:0000313" key="3">
    <source>
        <dbReference type="Proteomes" id="UP000008062"/>
    </source>
</evidence>
<accession>F9XF48</accession>
<reference evidence="2 3" key="1">
    <citation type="journal article" date="2011" name="PLoS Genet.">
        <title>Finished genome of the fungal wheat pathogen Mycosphaerella graminicola reveals dispensome structure, chromosome plasticity, and stealth pathogenesis.</title>
        <authorList>
            <person name="Goodwin S.B."/>
            <person name="Ben M'barek S."/>
            <person name="Dhillon B."/>
            <person name="Wittenberg A.H.J."/>
            <person name="Crane C.F."/>
            <person name="Hane J.K."/>
            <person name="Foster A.J."/>
            <person name="Van der Lee T.A.J."/>
            <person name="Grimwood J."/>
            <person name="Aerts A."/>
            <person name="Antoniw J."/>
            <person name="Bailey A."/>
            <person name="Bluhm B."/>
            <person name="Bowler J."/>
            <person name="Bristow J."/>
            <person name="van der Burgt A."/>
            <person name="Canto-Canche B."/>
            <person name="Churchill A.C.L."/>
            <person name="Conde-Ferraez L."/>
            <person name="Cools H.J."/>
            <person name="Coutinho P.M."/>
            <person name="Csukai M."/>
            <person name="Dehal P."/>
            <person name="De Wit P."/>
            <person name="Donzelli B."/>
            <person name="van de Geest H.C."/>
            <person name="van Ham R.C.H.J."/>
            <person name="Hammond-Kosack K.E."/>
            <person name="Henrissat B."/>
            <person name="Kilian A."/>
            <person name="Kobayashi A.K."/>
            <person name="Koopmann E."/>
            <person name="Kourmpetis Y."/>
            <person name="Kuzniar A."/>
            <person name="Lindquist E."/>
            <person name="Lombard V."/>
            <person name="Maliepaard C."/>
            <person name="Martins N."/>
            <person name="Mehrabi R."/>
            <person name="Nap J.P.H."/>
            <person name="Ponomarenko A."/>
            <person name="Rudd J.J."/>
            <person name="Salamov A."/>
            <person name="Schmutz J."/>
            <person name="Schouten H.J."/>
            <person name="Shapiro H."/>
            <person name="Stergiopoulos I."/>
            <person name="Torriani S.F.F."/>
            <person name="Tu H."/>
            <person name="de Vries R.P."/>
            <person name="Waalwijk C."/>
            <person name="Ware S.B."/>
            <person name="Wiebenga A."/>
            <person name="Zwiers L.-H."/>
            <person name="Oliver R.P."/>
            <person name="Grigoriev I.V."/>
            <person name="Kema G.H.J."/>
        </authorList>
    </citation>
    <scope>NUCLEOTIDE SEQUENCE [LARGE SCALE GENOMIC DNA]</scope>
    <source>
        <strain evidence="3">CBS 115943 / IPO323</strain>
    </source>
</reference>
<sequence length="345" mass="37999">MAASLRPPSAGGSTVGVTDLGKHCETSWDGLSGMGNVDTQLPRQPASQVFMHRTPSPRLLSAPAESRAGVLYPAHPVHYPSPNSTLPPIFMQTPSLSIPLTPSTLLPYLRNPNSNQEIYQHHPILPPKLDVPISLRVQWGPSRRQKGILYGTEIQRDVESEGTEEEGDEYGCRGGVMGVASVVLLAWGSVTEVLCGNSRKALRPLDITTTNQHHHTNNTNNTNSSLLKMAPPYAYILTLAPGLVADDVDYVVMKVISILEQAGAVGARDDPRQVAEENRDEHGKLWWVFKIGNQLAEEVREQVEEVDFVWGFKGQDFWTEEEMDEAGEVGEESGEEEEDDEEGRQ</sequence>